<reference evidence="22 23" key="1">
    <citation type="submission" date="2017-11" db="EMBL/GenBank/DDBJ databases">
        <title>Complete genome sequence of Sphingomonas sp. Strain Cra20, a psychrotolerant potential plant growth promoting rhizobacteria.</title>
        <authorList>
            <person name="Luo Y."/>
        </authorList>
    </citation>
    <scope>NUCLEOTIDE SEQUENCE [LARGE SCALE GENOMIC DNA]</scope>
    <source>
        <strain evidence="22 23">Cra20</strain>
    </source>
</reference>
<keyword evidence="9 18" id="KW-0630">Potassium</keyword>
<evidence type="ECO:0000256" key="1">
    <source>
        <dbReference type="ARBA" id="ARBA00000013"/>
    </source>
</evidence>
<dbReference type="Gene3D" id="3.40.50.10260">
    <property type="entry name" value="YjeF N-terminal domain"/>
    <property type="match status" value="1"/>
</dbReference>
<feature type="binding site" evidence="17">
    <location>
        <position position="350"/>
    </location>
    <ligand>
        <name>(6S)-NADPHX</name>
        <dbReference type="ChEBI" id="CHEBI:64076"/>
    </ligand>
</feature>
<dbReference type="InterPro" id="IPR036652">
    <property type="entry name" value="YjeF_N_dom_sf"/>
</dbReference>
<name>A0A2K8MHJ2_9SPHN</name>
<dbReference type="GO" id="GO:0046872">
    <property type="term" value="F:metal ion binding"/>
    <property type="evidence" value="ECO:0007669"/>
    <property type="project" value="UniProtKB-UniRule"/>
</dbReference>
<evidence type="ECO:0000256" key="13">
    <source>
        <dbReference type="ARBA" id="ARBA00023268"/>
    </source>
</evidence>
<dbReference type="Gene3D" id="3.40.1190.20">
    <property type="match status" value="1"/>
</dbReference>
<dbReference type="InterPro" id="IPR030677">
    <property type="entry name" value="Nnr"/>
</dbReference>
<dbReference type="PROSITE" id="PS51383">
    <property type="entry name" value="YJEF_C_3"/>
    <property type="match status" value="1"/>
</dbReference>
<evidence type="ECO:0000256" key="12">
    <source>
        <dbReference type="ARBA" id="ARBA00023239"/>
    </source>
</evidence>
<keyword evidence="11 18" id="KW-0413">Isomerase</keyword>
<dbReference type="PANTHER" id="PTHR12592">
    <property type="entry name" value="ATP-DEPENDENT (S)-NAD(P)H-HYDRATE DEHYDRATASE FAMILY MEMBER"/>
    <property type="match status" value="1"/>
</dbReference>
<dbReference type="Pfam" id="PF03853">
    <property type="entry name" value="YjeF_N"/>
    <property type="match status" value="1"/>
</dbReference>
<dbReference type="PIRSF" id="PIRSF017184">
    <property type="entry name" value="Nnr"/>
    <property type="match status" value="1"/>
</dbReference>
<dbReference type="HAMAP" id="MF_01966">
    <property type="entry name" value="NADHX_epimerase"/>
    <property type="match status" value="1"/>
</dbReference>
<evidence type="ECO:0000256" key="11">
    <source>
        <dbReference type="ARBA" id="ARBA00023235"/>
    </source>
</evidence>
<dbReference type="InterPro" id="IPR004443">
    <property type="entry name" value="YjeF_N_dom"/>
</dbReference>
<feature type="binding site" evidence="18">
    <location>
        <begin position="60"/>
        <end position="64"/>
    </location>
    <ligand>
        <name>(6S)-NADPHX</name>
        <dbReference type="ChEBI" id="CHEBI:64076"/>
    </ligand>
</feature>
<dbReference type="RefSeq" id="WP_100281040.1">
    <property type="nucleotide sequence ID" value="NZ_CP024923.1"/>
</dbReference>
<feature type="binding site" evidence="17">
    <location>
        <position position="412"/>
    </location>
    <ligand>
        <name>(6S)-NADPHX</name>
        <dbReference type="ChEBI" id="CHEBI:64076"/>
    </ligand>
</feature>
<sequence length="467" mass="48306">MIPSGAPIVTAAEMRAAEQAVFASGVSQDSLMERAGAAVARETARFATGRPILILAGPGNNGGDSYVAARLLQNAGHDVSLVATGAPAPGAAERMHALWHGPTSSLYAARPRPVLVDGLFGTGMTRPLERGLAAVFADLCKQAEFTLAIDLPSGIHADTGADLGAPRGIDVTLALGALKPGHLLDIGLERCGRVLLADIDIPVHTRWRTVTRPRIDTPGAHSHKYSRGLVAVIEGAMPGAARLAARAAMAGGAGYVVLAGDRPWGEGPDALVRREVRTAEDLSEFLGWDRIDAIVLGPGLGRDRRAEAYLRAAFAAPKPLILDGDALTLLGTDAARWLETRAAPTWITPHSGEFDRMFAGVGSKIDRTLAAAAEARATIVHKGADTVIAAPKGEVRLLAHGSRWLSTAGTGDVLAGLLAAQVVQSGKGVAPAEAAVWLHARAAQLAGPALIADELIGHIPGAISECL</sequence>
<dbReference type="CDD" id="cd01171">
    <property type="entry name" value="YXKO-related"/>
    <property type="match status" value="1"/>
</dbReference>
<dbReference type="PROSITE" id="PS01050">
    <property type="entry name" value="YJEF_C_2"/>
    <property type="match status" value="1"/>
</dbReference>
<keyword evidence="5 18" id="KW-0479">Metal-binding</keyword>
<proteinExistence type="inferred from homology"/>
<comment type="function">
    <text evidence="17">Catalyzes the dehydration of the S-form of NAD(P)HX at the expense of ADP, which is converted to AMP. Together with NAD(P)HX epimerase, which catalyzes the epimerization of the S- and R-forms, the enzyme allows the repair of both epimers of NAD(P)HX, a damaged form of NAD(P)H that is a result of enzymatic or heat-dependent hydration.</text>
</comment>
<keyword evidence="10 17" id="KW-0520">NAD</keyword>
<comment type="similarity">
    <text evidence="18">Belongs to the NnrE/AIBP family.</text>
</comment>
<evidence type="ECO:0000256" key="6">
    <source>
        <dbReference type="ARBA" id="ARBA00022741"/>
    </source>
</evidence>
<dbReference type="AlphaFoldDB" id="A0A2K8MHJ2"/>
<dbReference type="SUPFAM" id="SSF64153">
    <property type="entry name" value="YjeF N-terminal domain-like"/>
    <property type="match status" value="1"/>
</dbReference>
<feature type="binding site" evidence="18">
    <location>
        <position position="117"/>
    </location>
    <ligand>
        <name>K(+)</name>
        <dbReference type="ChEBI" id="CHEBI:29103"/>
    </ligand>
</feature>
<dbReference type="InterPro" id="IPR000631">
    <property type="entry name" value="CARKD"/>
</dbReference>
<dbReference type="GO" id="GO:0005524">
    <property type="term" value="F:ATP binding"/>
    <property type="evidence" value="ECO:0007669"/>
    <property type="project" value="UniProtKB-UniRule"/>
</dbReference>
<dbReference type="HAMAP" id="MF_01965">
    <property type="entry name" value="NADHX_dehydratase"/>
    <property type="match status" value="1"/>
</dbReference>
<evidence type="ECO:0000256" key="14">
    <source>
        <dbReference type="ARBA" id="ARBA00025153"/>
    </source>
</evidence>
<feature type="binding site" evidence="17">
    <location>
        <position position="299"/>
    </location>
    <ligand>
        <name>(6S)-NADPHX</name>
        <dbReference type="ChEBI" id="CHEBI:64076"/>
    </ligand>
</feature>
<dbReference type="InterPro" id="IPR017953">
    <property type="entry name" value="Carbohydrate_kinase_pred_CS"/>
</dbReference>
<evidence type="ECO:0000256" key="10">
    <source>
        <dbReference type="ARBA" id="ARBA00023027"/>
    </source>
</evidence>
<evidence type="ECO:0000256" key="19">
    <source>
        <dbReference type="PIRNR" id="PIRNR017184"/>
    </source>
</evidence>
<evidence type="ECO:0000256" key="3">
    <source>
        <dbReference type="ARBA" id="ARBA00006001"/>
    </source>
</evidence>
<comment type="subunit">
    <text evidence="17">Homotetramer.</text>
</comment>
<accession>A0A2K8MHJ2</accession>
<evidence type="ECO:0000256" key="7">
    <source>
        <dbReference type="ARBA" id="ARBA00022840"/>
    </source>
</evidence>
<keyword evidence="12 17" id="KW-0456">Lyase</keyword>
<comment type="similarity">
    <text evidence="17">Belongs to the NnrD/CARKD family.</text>
</comment>
<feature type="domain" description="YjeF N-terminal" evidence="21">
    <location>
        <begin position="14"/>
        <end position="207"/>
    </location>
</feature>
<comment type="similarity">
    <text evidence="4 19">In the C-terminal section; belongs to the NnrD/CARKD family.</text>
</comment>
<comment type="similarity">
    <text evidence="3 19">In the N-terminal section; belongs to the NnrE/AIBP family.</text>
</comment>
<comment type="catalytic activity">
    <reaction evidence="2 18 19">
        <text>(6R)-NADPHX = (6S)-NADPHX</text>
        <dbReference type="Rhea" id="RHEA:32227"/>
        <dbReference type="ChEBI" id="CHEBI:64076"/>
        <dbReference type="ChEBI" id="CHEBI:64077"/>
        <dbReference type="EC" id="5.1.99.6"/>
    </reaction>
</comment>
<keyword evidence="7 17" id="KW-0067">ATP-binding</keyword>
<evidence type="ECO:0000256" key="16">
    <source>
        <dbReference type="ARBA" id="ARBA00049209"/>
    </source>
</evidence>
<comment type="cofactor">
    <cofactor evidence="18 19">
        <name>K(+)</name>
        <dbReference type="ChEBI" id="CHEBI:29103"/>
    </cofactor>
    <text evidence="18 19">Binds 1 potassium ion per subunit.</text>
</comment>
<comment type="cofactor">
    <cofactor evidence="17">
        <name>Mg(2+)</name>
        <dbReference type="ChEBI" id="CHEBI:18420"/>
    </cofactor>
</comment>
<evidence type="ECO:0000256" key="4">
    <source>
        <dbReference type="ARBA" id="ARBA00009524"/>
    </source>
</evidence>
<evidence type="ECO:0000256" key="8">
    <source>
        <dbReference type="ARBA" id="ARBA00022857"/>
    </source>
</evidence>
<evidence type="ECO:0000256" key="17">
    <source>
        <dbReference type="HAMAP-Rule" id="MF_01965"/>
    </source>
</evidence>
<evidence type="ECO:0000256" key="18">
    <source>
        <dbReference type="HAMAP-Rule" id="MF_01966"/>
    </source>
</evidence>
<dbReference type="SUPFAM" id="SSF53613">
    <property type="entry name" value="Ribokinase-like"/>
    <property type="match status" value="1"/>
</dbReference>
<evidence type="ECO:0000313" key="23">
    <source>
        <dbReference type="Proteomes" id="UP000229081"/>
    </source>
</evidence>
<dbReference type="EC" id="4.2.1.136" evidence="19"/>
<keyword evidence="8 17" id="KW-0521">NADP</keyword>
<feature type="binding site" evidence="18">
    <location>
        <position position="153"/>
    </location>
    <ligand>
        <name>K(+)</name>
        <dbReference type="ChEBI" id="CHEBI:29103"/>
    </ligand>
</feature>
<feature type="binding site" evidence="17">
    <location>
        <position position="240"/>
    </location>
    <ligand>
        <name>(6S)-NADPHX</name>
        <dbReference type="ChEBI" id="CHEBI:64076"/>
    </ligand>
</feature>
<dbReference type="GO" id="GO:0110051">
    <property type="term" value="P:metabolite repair"/>
    <property type="evidence" value="ECO:0007669"/>
    <property type="project" value="TreeGrafter"/>
</dbReference>
<evidence type="ECO:0000256" key="5">
    <source>
        <dbReference type="ARBA" id="ARBA00022723"/>
    </source>
</evidence>
<dbReference type="GO" id="GO:0052856">
    <property type="term" value="F:NAD(P)HX epimerase activity"/>
    <property type="evidence" value="ECO:0007669"/>
    <property type="project" value="UniProtKB-UniRule"/>
</dbReference>
<dbReference type="GO" id="GO:0052855">
    <property type="term" value="F:ADP-dependent NAD(P)H-hydrate dehydratase activity"/>
    <property type="evidence" value="ECO:0007669"/>
    <property type="project" value="UniProtKB-UniRule"/>
</dbReference>
<dbReference type="InterPro" id="IPR029056">
    <property type="entry name" value="Ribokinase-like"/>
</dbReference>
<dbReference type="KEGG" id="sphc:CVN68_03915"/>
<protein>
    <recommendedName>
        <fullName evidence="19">Bifunctional NAD(P)H-hydrate repair enzyme</fullName>
    </recommendedName>
    <alternativeName>
        <fullName evidence="19">Nicotinamide nucleotide repair protein</fullName>
    </alternativeName>
    <domain>
        <recommendedName>
            <fullName evidence="19">ADP-dependent (S)-NAD(P)H-hydrate dehydratase</fullName>
            <ecNumber evidence="19">4.2.1.136</ecNumber>
        </recommendedName>
        <alternativeName>
            <fullName evidence="19">ADP-dependent NAD(P)HX dehydratase</fullName>
        </alternativeName>
    </domain>
    <domain>
        <recommendedName>
            <fullName evidence="19">NAD(P)H-hydrate epimerase</fullName>
            <ecNumber evidence="19">5.1.99.6</ecNumber>
        </recommendedName>
    </domain>
</protein>
<evidence type="ECO:0000256" key="9">
    <source>
        <dbReference type="ARBA" id="ARBA00022958"/>
    </source>
</evidence>
<evidence type="ECO:0000259" key="20">
    <source>
        <dbReference type="PROSITE" id="PS51383"/>
    </source>
</evidence>
<dbReference type="EMBL" id="CP024923">
    <property type="protein sequence ID" value="ATY31229.1"/>
    <property type="molecule type" value="Genomic_DNA"/>
</dbReference>
<dbReference type="GO" id="GO:0046496">
    <property type="term" value="P:nicotinamide nucleotide metabolic process"/>
    <property type="evidence" value="ECO:0007669"/>
    <property type="project" value="UniProtKB-UniRule"/>
</dbReference>
<dbReference type="OrthoDB" id="9806925at2"/>
<organism evidence="22 23">
    <name type="scientific">Sphingomonas psychrotolerans</name>
    <dbReference type="NCBI Taxonomy" id="1327635"/>
    <lineage>
        <taxon>Bacteria</taxon>
        <taxon>Pseudomonadati</taxon>
        <taxon>Pseudomonadota</taxon>
        <taxon>Alphaproteobacteria</taxon>
        <taxon>Sphingomonadales</taxon>
        <taxon>Sphingomonadaceae</taxon>
        <taxon>Sphingomonas</taxon>
    </lineage>
</organism>
<comment type="caution">
    <text evidence="18">Lacks conserved residue(s) required for the propagation of feature annotation.</text>
</comment>
<evidence type="ECO:0000313" key="22">
    <source>
        <dbReference type="EMBL" id="ATY31229.1"/>
    </source>
</evidence>
<dbReference type="EC" id="5.1.99.6" evidence="19"/>
<dbReference type="PANTHER" id="PTHR12592:SF0">
    <property type="entry name" value="ATP-DEPENDENT (S)-NAD(P)H-HYDRATE DEHYDRATASE"/>
    <property type="match status" value="1"/>
</dbReference>
<dbReference type="Proteomes" id="UP000229081">
    <property type="component" value="Chromosome"/>
</dbReference>
<dbReference type="NCBIfam" id="TIGR00197">
    <property type="entry name" value="yjeF_nterm"/>
    <property type="match status" value="1"/>
</dbReference>
<feature type="binding site" evidence="18">
    <location>
        <position position="61"/>
    </location>
    <ligand>
        <name>K(+)</name>
        <dbReference type="ChEBI" id="CHEBI:29103"/>
    </ligand>
</feature>
<comment type="function">
    <text evidence="18">Catalyzes the epimerization of the S- and R-forms of NAD(P)HX, a damaged form of NAD(P)H that is a result of enzymatic or heat-dependent hydration. This is a prerequisite for the S-specific NAD(P)H-hydrate dehydratase to allow the repair of both epimers of NAD(P)HX.</text>
</comment>
<evidence type="ECO:0000256" key="2">
    <source>
        <dbReference type="ARBA" id="ARBA00000909"/>
    </source>
</evidence>
<keyword evidence="6 17" id="KW-0547">Nucleotide-binding</keyword>
<feature type="binding site" evidence="17">
    <location>
        <position position="411"/>
    </location>
    <ligand>
        <name>AMP</name>
        <dbReference type="ChEBI" id="CHEBI:456215"/>
    </ligand>
</feature>
<dbReference type="PROSITE" id="PS01049">
    <property type="entry name" value="YJEF_C_1"/>
    <property type="match status" value="1"/>
</dbReference>
<evidence type="ECO:0000256" key="15">
    <source>
        <dbReference type="ARBA" id="ARBA00048238"/>
    </source>
</evidence>
<comment type="catalytic activity">
    <reaction evidence="1 18 19">
        <text>(6R)-NADHX = (6S)-NADHX</text>
        <dbReference type="Rhea" id="RHEA:32215"/>
        <dbReference type="ChEBI" id="CHEBI:64074"/>
        <dbReference type="ChEBI" id="CHEBI:64075"/>
        <dbReference type="EC" id="5.1.99.6"/>
    </reaction>
</comment>
<dbReference type="Pfam" id="PF01256">
    <property type="entry name" value="Carb_kinase"/>
    <property type="match status" value="1"/>
</dbReference>
<dbReference type="NCBIfam" id="TIGR00196">
    <property type="entry name" value="yjeF_cterm"/>
    <property type="match status" value="1"/>
</dbReference>
<feature type="binding site" evidence="18">
    <location>
        <begin position="121"/>
        <end position="127"/>
    </location>
    <ligand>
        <name>(6S)-NADPHX</name>
        <dbReference type="ChEBI" id="CHEBI:64076"/>
    </ligand>
</feature>
<comment type="catalytic activity">
    <reaction evidence="15 17 19">
        <text>(6S)-NADHX + ADP = AMP + phosphate + NADH + H(+)</text>
        <dbReference type="Rhea" id="RHEA:32223"/>
        <dbReference type="ChEBI" id="CHEBI:15378"/>
        <dbReference type="ChEBI" id="CHEBI:43474"/>
        <dbReference type="ChEBI" id="CHEBI:57945"/>
        <dbReference type="ChEBI" id="CHEBI:64074"/>
        <dbReference type="ChEBI" id="CHEBI:456215"/>
        <dbReference type="ChEBI" id="CHEBI:456216"/>
        <dbReference type="EC" id="4.2.1.136"/>
    </reaction>
</comment>
<dbReference type="PROSITE" id="PS51385">
    <property type="entry name" value="YJEF_N"/>
    <property type="match status" value="1"/>
</dbReference>
<comment type="function">
    <text evidence="14 19">Bifunctional enzyme that catalyzes the epimerization of the S- and R-forms of NAD(P)HX and the dehydration of the S-form of NAD(P)HX at the expense of ADP, which is converted to AMP. This allows the repair of both epimers of NAD(P)HX, a damaged form of NAD(P)H that is a result of enzymatic or heat-dependent hydration.</text>
</comment>
<keyword evidence="13" id="KW-0511">Multifunctional enzyme</keyword>
<feature type="binding site" evidence="18">
    <location>
        <position position="150"/>
    </location>
    <ligand>
        <name>(6S)-NADPHX</name>
        <dbReference type="ChEBI" id="CHEBI:64076"/>
    </ligand>
</feature>
<evidence type="ECO:0000259" key="21">
    <source>
        <dbReference type="PROSITE" id="PS51385"/>
    </source>
</evidence>
<keyword evidence="23" id="KW-1185">Reference proteome</keyword>
<feature type="domain" description="YjeF C-terminal" evidence="20">
    <location>
        <begin position="207"/>
        <end position="466"/>
    </location>
</feature>
<gene>
    <name evidence="18" type="primary">nnrE</name>
    <name evidence="17" type="synonym">nnrD</name>
    <name evidence="22" type="ORF">CVN68_03915</name>
</gene>
<comment type="catalytic activity">
    <reaction evidence="16 17 19">
        <text>(6S)-NADPHX + ADP = AMP + phosphate + NADPH + H(+)</text>
        <dbReference type="Rhea" id="RHEA:32235"/>
        <dbReference type="ChEBI" id="CHEBI:15378"/>
        <dbReference type="ChEBI" id="CHEBI:43474"/>
        <dbReference type="ChEBI" id="CHEBI:57783"/>
        <dbReference type="ChEBI" id="CHEBI:64076"/>
        <dbReference type="ChEBI" id="CHEBI:456215"/>
        <dbReference type="ChEBI" id="CHEBI:456216"/>
        <dbReference type="EC" id="4.2.1.136"/>
    </reaction>
</comment>
<feature type="binding site" evidence="17">
    <location>
        <begin position="382"/>
        <end position="386"/>
    </location>
    <ligand>
        <name>AMP</name>
        <dbReference type="ChEBI" id="CHEBI:456215"/>
    </ligand>
</feature>